<organism evidence="1 3">
    <name type="scientific">Halorubrum ejinorense</name>
    <dbReference type="NCBI Taxonomy" id="425309"/>
    <lineage>
        <taxon>Archaea</taxon>
        <taxon>Methanobacteriati</taxon>
        <taxon>Methanobacteriota</taxon>
        <taxon>Stenosarchaea group</taxon>
        <taxon>Halobacteria</taxon>
        <taxon>Halobacteriales</taxon>
        <taxon>Haloferacaceae</taxon>
        <taxon>Halorubrum</taxon>
    </lineage>
</organism>
<accession>A0AAV3SRU2</accession>
<reference evidence="1" key="1">
    <citation type="journal article" date="2014" name="Int. J. Syst. Evol. Microbiol.">
        <title>Complete genome sequence of Corynebacterium casei LMG S-19264T (=DSM 44701T), isolated from a smear-ripened cheese.</title>
        <authorList>
            <consortium name="US DOE Joint Genome Institute (JGI-PGF)"/>
            <person name="Walter F."/>
            <person name="Albersmeier A."/>
            <person name="Kalinowski J."/>
            <person name="Ruckert C."/>
        </authorList>
    </citation>
    <scope>NUCLEOTIDE SEQUENCE</scope>
    <source>
        <strain evidence="1">JCM 14265</strain>
    </source>
</reference>
<evidence type="ECO:0000313" key="2">
    <source>
        <dbReference type="EMBL" id="MEZ3168791.1"/>
    </source>
</evidence>
<proteinExistence type="predicted"/>
<dbReference type="RefSeq" id="WP_343777670.1">
    <property type="nucleotide sequence ID" value="NZ_BAAADQ010000005.1"/>
</dbReference>
<dbReference type="Proteomes" id="UP001567571">
    <property type="component" value="Unassembled WGS sequence"/>
</dbReference>
<protein>
    <submittedName>
        <fullName evidence="1">Uncharacterized protein</fullName>
    </submittedName>
</protein>
<evidence type="ECO:0000313" key="1">
    <source>
        <dbReference type="EMBL" id="GAA0539410.1"/>
    </source>
</evidence>
<evidence type="ECO:0000313" key="4">
    <source>
        <dbReference type="Proteomes" id="UP001567571"/>
    </source>
</evidence>
<dbReference type="AlphaFoldDB" id="A0AAV3SRU2"/>
<reference evidence="1" key="2">
    <citation type="submission" date="2023-12" db="EMBL/GenBank/DDBJ databases">
        <authorList>
            <person name="Sun Q."/>
            <person name="Inoue M."/>
        </authorList>
    </citation>
    <scope>NUCLEOTIDE SEQUENCE</scope>
    <source>
        <strain evidence="1">JCM 14265</strain>
    </source>
</reference>
<sequence>MPSEGHVLPNGAEIHFTDERDPHSADRVEFLPGGHVKAVYKSQYQLEVYPPHVIEGVYTFTKHLEDEDWW</sequence>
<name>A0AAV3SRU2_9EURY</name>
<dbReference type="EMBL" id="BAAADQ010000005">
    <property type="protein sequence ID" value="GAA0539410.1"/>
    <property type="molecule type" value="Genomic_DNA"/>
</dbReference>
<evidence type="ECO:0000313" key="3">
    <source>
        <dbReference type="Proteomes" id="UP001501425"/>
    </source>
</evidence>
<gene>
    <name evidence="2" type="ORF">ABNG02_15865</name>
    <name evidence="1" type="ORF">GCM10008994_13150</name>
</gene>
<comment type="caution">
    <text evidence="1">The sequence shown here is derived from an EMBL/GenBank/DDBJ whole genome shotgun (WGS) entry which is preliminary data.</text>
</comment>
<reference evidence="2 4" key="3">
    <citation type="submission" date="2024-06" db="EMBL/GenBank/DDBJ databases">
        <title>Halorubrum miltondacostae sp. nov., a potential PHA producer isolated from an inland solar saltern in Rio Maior, Portugal.</title>
        <authorList>
            <person name="Albuquerque L."/>
            <person name="Viver T."/>
            <person name="Barroso C."/>
            <person name="Claudino R."/>
            <person name="Galvan M."/>
            <person name="Simoes G."/>
            <person name="Lobo Da Cunha A."/>
            <person name="Egas C."/>
        </authorList>
    </citation>
    <scope>NUCLEOTIDE SEQUENCE [LARGE SCALE GENOMIC DNA]</scope>
    <source>
        <strain evidence="2 4">DSM 18646</strain>
    </source>
</reference>
<dbReference type="Proteomes" id="UP001501425">
    <property type="component" value="Unassembled WGS sequence"/>
</dbReference>
<keyword evidence="4" id="KW-1185">Reference proteome</keyword>
<dbReference type="EMBL" id="JBEDNW010000010">
    <property type="protein sequence ID" value="MEZ3168791.1"/>
    <property type="molecule type" value="Genomic_DNA"/>
</dbReference>